<keyword evidence="1" id="KW-0472">Membrane</keyword>
<feature type="transmembrane region" description="Helical" evidence="1">
    <location>
        <begin position="47"/>
        <end position="68"/>
    </location>
</feature>
<name>A0AAE4MK74_9EURY</name>
<dbReference type="EMBL" id="JAWDKD010000018">
    <property type="protein sequence ID" value="MDV0447335.1"/>
    <property type="molecule type" value="Genomic_DNA"/>
</dbReference>
<evidence type="ECO:0000313" key="2">
    <source>
        <dbReference type="EMBL" id="MDV0447335.1"/>
    </source>
</evidence>
<sequence>MILISSFICDDRSNRYYPHYRYIIIISLVAELAFYFIVLSFEKYADSIWIPLTTSGILTVLNLIYAEYITSVAKKNKKINSELYLMQVLKPCGKGYTTYGTEFETVQQKAKLPFFRRQMTDLRIDLKRMNNKNIA</sequence>
<dbReference type="Proteomes" id="UP001271789">
    <property type="component" value="Unassembled WGS sequence"/>
</dbReference>
<dbReference type="AlphaFoldDB" id="A0AAE4MK74"/>
<keyword evidence="1" id="KW-0812">Transmembrane</keyword>
<protein>
    <submittedName>
        <fullName evidence="2">Uncharacterized protein</fullName>
    </submittedName>
</protein>
<feature type="transmembrane region" description="Helical" evidence="1">
    <location>
        <begin position="20"/>
        <end position="41"/>
    </location>
</feature>
<keyword evidence="1" id="KW-1133">Transmembrane helix</keyword>
<proteinExistence type="predicted"/>
<comment type="caution">
    <text evidence="2">The sequence shown here is derived from an EMBL/GenBank/DDBJ whole genome shotgun (WGS) entry which is preliminary data.</text>
</comment>
<gene>
    <name evidence="2" type="ORF">MsAg5_12200</name>
</gene>
<reference evidence="2" key="1">
    <citation type="submission" date="2023-06" db="EMBL/GenBank/DDBJ databases">
        <title>Genome sequence of Methanosarcinaceae archaeon Ag5.</title>
        <authorList>
            <person name="Protasov E."/>
            <person name="Platt K."/>
            <person name="Poehlein A."/>
            <person name="Daniel R."/>
            <person name="Brune A."/>
        </authorList>
    </citation>
    <scope>NUCLEOTIDE SEQUENCE</scope>
    <source>
        <strain evidence="2">Ag5</strain>
    </source>
</reference>
<keyword evidence="3" id="KW-1185">Reference proteome</keyword>
<organism evidence="2 3">
    <name type="scientific">Methanolapillus africanus</name>
    <dbReference type="NCBI Taxonomy" id="3028297"/>
    <lineage>
        <taxon>Archaea</taxon>
        <taxon>Methanobacteriati</taxon>
        <taxon>Methanobacteriota</taxon>
        <taxon>Stenosarchaea group</taxon>
        <taxon>Methanomicrobia</taxon>
        <taxon>Methanosarcinales</taxon>
        <taxon>Methanosarcinaceae</taxon>
        <taxon>Methanolapillus</taxon>
    </lineage>
</organism>
<evidence type="ECO:0000256" key="1">
    <source>
        <dbReference type="SAM" id="Phobius"/>
    </source>
</evidence>
<accession>A0AAE4MK74</accession>
<evidence type="ECO:0000313" key="3">
    <source>
        <dbReference type="Proteomes" id="UP001271789"/>
    </source>
</evidence>